<dbReference type="PATRIC" id="fig|378806.16.peg.4708"/>
<dbReference type="PANTHER" id="PTHR42878:SF7">
    <property type="entry name" value="SENSOR HISTIDINE KINASE GLRK"/>
    <property type="match status" value="1"/>
</dbReference>
<organism evidence="10 11">
    <name type="scientific">Stigmatella aurantiaca (strain DW4/3-1)</name>
    <dbReference type="NCBI Taxonomy" id="378806"/>
    <lineage>
        <taxon>Bacteria</taxon>
        <taxon>Pseudomonadati</taxon>
        <taxon>Myxococcota</taxon>
        <taxon>Myxococcia</taxon>
        <taxon>Myxococcales</taxon>
        <taxon>Cystobacterineae</taxon>
        <taxon>Archangiaceae</taxon>
        <taxon>Stigmatella</taxon>
    </lineage>
</organism>
<dbReference type="GO" id="GO:0007234">
    <property type="term" value="P:osmosensory signaling via phosphorelay pathway"/>
    <property type="evidence" value="ECO:0007669"/>
    <property type="project" value="TreeGrafter"/>
</dbReference>
<dbReference type="GO" id="GO:0000156">
    <property type="term" value="F:phosphorelay response regulator activity"/>
    <property type="evidence" value="ECO:0007669"/>
    <property type="project" value="TreeGrafter"/>
</dbReference>
<evidence type="ECO:0000256" key="2">
    <source>
        <dbReference type="ARBA" id="ARBA00012438"/>
    </source>
</evidence>
<dbReference type="Proteomes" id="UP000032702">
    <property type="component" value="Unassembled WGS sequence"/>
</dbReference>
<dbReference type="CDD" id="cd00075">
    <property type="entry name" value="HATPase"/>
    <property type="match status" value="1"/>
</dbReference>
<dbReference type="SUPFAM" id="SSF47384">
    <property type="entry name" value="Homodimeric domain of signal transducing histidine kinase"/>
    <property type="match status" value="1"/>
</dbReference>
<dbReference type="GO" id="GO:0000155">
    <property type="term" value="F:phosphorelay sensor kinase activity"/>
    <property type="evidence" value="ECO:0007669"/>
    <property type="project" value="InterPro"/>
</dbReference>
<evidence type="ECO:0000256" key="3">
    <source>
        <dbReference type="ARBA" id="ARBA00022553"/>
    </source>
</evidence>
<protein>
    <recommendedName>
        <fullName evidence="2">histidine kinase</fullName>
        <ecNumber evidence="2">2.7.13.3</ecNumber>
    </recommendedName>
</protein>
<comment type="catalytic activity">
    <reaction evidence="1">
        <text>ATP + protein L-histidine = ADP + protein N-phospho-L-histidine.</text>
        <dbReference type="EC" id="2.7.13.3"/>
    </reaction>
</comment>
<dbReference type="GO" id="GO:0005524">
    <property type="term" value="F:ATP binding"/>
    <property type="evidence" value="ECO:0007669"/>
    <property type="project" value="UniProtKB-KW"/>
</dbReference>
<dbReference type="InterPro" id="IPR036097">
    <property type="entry name" value="HisK_dim/P_sf"/>
</dbReference>
<dbReference type="InterPro" id="IPR036890">
    <property type="entry name" value="HATPase_C_sf"/>
</dbReference>
<comment type="caution">
    <text evidence="10">The sequence shown here is derived from an EMBL/GenBank/DDBJ whole genome shotgun (WGS) entry which is preliminary data.</text>
</comment>
<dbReference type="FunFam" id="3.30.565.10:FF:000006">
    <property type="entry name" value="Sensor histidine kinase WalK"/>
    <property type="match status" value="1"/>
</dbReference>
<dbReference type="Gene3D" id="1.10.287.130">
    <property type="match status" value="1"/>
</dbReference>
<dbReference type="Gene3D" id="3.30.450.40">
    <property type="match status" value="2"/>
</dbReference>
<dbReference type="SMART" id="SM00387">
    <property type="entry name" value="HATPase_c"/>
    <property type="match status" value="1"/>
</dbReference>
<accession>Q08YR1</accession>
<evidence type="ECO:0000256" key="6">
    <source>
        <dbReference type="ARBA" id="ARBA00022777"/>
    </source>
</evidence>
<dbReference type="SUPFAM" id="SSF55781">
    <property type="entry name" value="GAF domain-like"/>
    <property type="match status" value="1"/>
</dbReference>
<dbReference type="InterPro" id="IPR003018">
    <property type="entry name" value="GAF"/>
</dbReference>
<dbReference type="EC" id="2.7.13.3" evidence="2"/>
<dbReference type="InterPro" id="IPR003661">
    <property type="entry name" value="HisK_dim/P_dom"/>
</dbReference>
<evidence type="ECO:0000256" key="8">
    <source>
        <dbReference type="ARBA" id="ARBA00023012"/>
    </source>
</evidence>
<keyword evidence="6 10" id="KW-0418">Kinase</keyword>
<evidence type="ECO:0000256" key="7">
    <source>
        <dbReference type="ARBA" id="ARBA00022840"/>
    </source>
</evidence>
<dbReference type="SUPFAM" id="SSF55874">
    <property type="entry name" value="ATPase domain of HSP90 chaperone/DNA topoisomerase II/histidine kinase"/>
    <property type="match status" value="1"/>
</dbReference>
<dbReference type="OrthoDB" id="9787818at2"/>
<dbReference type="EMBL" id="AAMD01000076">
    <property type="protein sequence ID" value="EAU65636.1"/>
    <property type="molecule type" value="Genomic_DNA"/>
</dbReference>
<evidence type="ECO:0000256" key="4">
    <source>
        <dbReference type="ARBA" id="ARBA00022679"/>
    </source>
</evidence>
<keyword evidence="8" id="KW-0902">Two-component regulatory system</keyword>
<gene>
    <name evidence="10" type="ORF">STIAU_6506</name>
</gene>
<dbReference type="InterPro" id="IPR003594">
    <property type="entry name" value="HATPase_dom"/>
</dbReference>
<dbReference type="Pfam" id="PF02518">
    <property type="entry name" value="HATPase_c"/>
    <property type="match status" value="1"/>
</dbReference>
<dbReference type="SMART" id="SM00388">
    <property type="entry name" value="HisKA"/>
    <property type="match status" value="1"/>
</dbReference>
<evidence type="ECO:0000313" key="10">
    <source>
        <dbReference type="EMBL" id="EAU65636.1"/>
    </source>
</evidence>
<dbReference type="PRINTS" id="PR00344">
    <property type="entry name" value="BCTRLSENSOR"/>
</dbReference>
<dbReference type="InterPro" id="IPR029016">
    <property type="entry name" value="GAF-like_dom_sf"/>
</dbReference>
<dbReference type="InterPro" id="IPR004358">
    <property type="entry name" value="Sig_transdc_His_kin-like_C"/>
</dbReference>
<dbReference type="InterPro" id="IPR050351">
    <property type="entry name" value="BphY/WalK/GraS-like"/>
</dbReference>
<dbReference type="InterPro" id="IPR005467">
    <property type="entry name" value="His_kinase_dom"/>
</dbReference>
<keyword evidence="4" id="KW-0808">Transferase</keyword>
<dbReference type="SMART" id="SM00065">
    <property type="entry name" value="GAF"/>
    <property type="match status" value="1"/>
</dbReference>
<dbReference type="Pfam" id="PF00512">
    <property type="entry name" value="HisKA"/>
    <property type="match status" value="1"/>
</dbReference>
<proteinExistence type="predicted"/>
<keyword evidence="5" id="KW-0547">Nucleotide-binding</keyword>
<dbReference type="Gene3D" id="3.30.565.10">
    <property type="entry name" value="Histidine kinase-like ATPase, C-terminal domain"/>
    <property type="match status" value="1"/>
</dbReference>
<keyword evidence="3" id="KW-0597">Phosphoprotein</keyword>
<sequence>MCGSCASRPRAPRWFDVAKSLQRDDKRLLQFRKLTEVSRALTYAVSLEEVLRLTVERAAELLETDKAVLMLTNEQGLLSVRAAFGLSKEATERFREPLDETLIHRLQGLLGANPECFLGVPLVVGGQVTGILAVSLLQPVSSNEEQEWLLSALADQAAVALEKTRLDETAEFRERLIGIVSHDLRGPISAILLGSTALLRREELSERDSKTVVRIQSAAERANRMIRDLLDYTQARLGGGIRVESRPMDLHAVVRQVVEEMAMARPERRIEVYQEGDVHGNWDVDRLAQVVGNLISNALHYSPEGTPVRVATVGDAREATLTIHNLGPPIPAQQQSKIFEPMQRASADMNPENRSVGLGLYIVRHLVKAHGGTIEVKSLENEGTTFTVRLPRQAPPLS</sequence>
<name>Q08YR1_STIAD</name>
<keyword evidence="7" id="KW-0067">ATP-binding</keyword>
<dbReference type="PROSITE" id="PS50109">
    <property type="entry name" value="HIS_KIN"/>
    <property type="match status" value="1"/>
</dbReference>
<evidence type="ECO:0000256" key="1">
    <source>
        <dbReference type="ARBA" id="ARBA00000085"/>
    </source>
</evidence>
<dbReference type="Pfam" id="PF01590">
    <property type="entry name" value="GAF"/>
    <property type="match status" value="1"/>
</dbReference>
<reference evidence="10 11" key="1">
    <citation type="submission" date="2006-04" db="EMBL/GenBank/DDBJ databases">
        <authorList>
            <person name="Nierman W.C."/>
        </authorList>
    </citation>
    <scope>NUCLEOTIDE SEQUENCE [LARGE SCALE GENOMIC DNA]</scope>
    <source>
        <strain evidence="10 11">DW4/3-1</strain>
    </source>
</reference>
<dbReference type="GO" id="GO:0030295">
    <property type="term" value="F:protein kinase activator activity"/>
    <property type="evidence" value="ECO:0007669"/>
    <property type="project" value="TreeGrafter"/>
</dbReference>
<evidence type="ECO:0000313" key="11">
    <source>
        <dbReference type="Proteomes" id="UP000032702"/>
    </source>
</evidence>
<feature type="domain" description="Histidine kinase" evidence="9">
    <location>
        <begin position="179"/>
        <end position="394"/>
    </location>
</feature>
<dbReference type="CDD" id="cd00082">
    <property type="entry name" value="HisKA"/>
    <property type="match status" value="1"/>
</dbReference>
<dbReference type="PANTHER" id="PTHR42878">
    <property type="entry name" value="TWO-COMPONENT HISTIDINE KINASE"/>
    <property type="match status" value="1"/>
</dbReference>
<dbReference type="AlphaFoldDB" id="Q08YR1"/>
<evidence type="ECO:0000256" key="5">
    <source>
        <dbReference type="ARBA" id="ARBA00022741"/>
    </source>
</evidence>
<evidence type="ECO:0000259" key="9">
    <source>
        <dbReference type="PROSITE" id="PS50109"/>
    </source>
</evidence>